<keyword evidence="2" id="KW-1185">Reference proteome</keyword>
<sequence>MGALLWLGYGGNSGNFSSERIPSCVPLYPPNSHCMIMNNKLMLVESGSSGQRRKQCLPISANTFRDTRSRNPVLCMCLRGMVLNIT</sequence>
<comment type="caution">
    <text evidence="1">The sequence shown here is derived from an EMBL/GenBank/DDBJ whole genome shotgun (WGS) entry which is preliminary data.</text>
</comment>
<proteinExistence type="predicted"/>
<accession>A0ABD0M4A2</accession>
<name>A0ABD0M4A2_9CAEN</name>
<dbReference type="EMBL" id="JACVVK020000007">
    <property type="protein sequence ID" value="KAK7506485.1"/>
    <property type="molecule type" value="Genomic_DNA"/>
</dbReference>
<evidence type="ECO:0000313" key="1">
    <source>
        <dbReference type="EMBL" id="KAK7506485.1"/>
    </source>
</evidence>
<protein>
    <submittedName>
        <fullName evidence="1">Uncharacterized protein</fullName>
    </submittedName>
</protein>
<dbReference type="Proteomes" id="UP001519460">
    <property type="component" value="Unassembled WGS sequence"/>
</dbReference>
<evidence type="ECO:0000313" key="2">
    <source>
        <dbReference type="Proteomes" id="UP001519460"/>
    </source>
</evidence>
<organism evidence="1 2">
    <name type="scientific">Batillaria attramentaria</name>
    <dbReference type="NCBI Taxonomy" id="370345"/>
    <lineage>
        <taxon>Eukaryota</taxon>
        <taxon>Metazoa</taxon>
        <taxon>Spiralia</taxon>
        <taxon>Lophotrochozoa</taxon>
        <taxon>Mollusca</taxon>
        <taxon>Gastropoda</taxon>
        <taxon>Caenogastropoda</taxon>
        <taxon>Sorbeoconcha</taxon>
        <taxon>Cerithioidea</taxon>
        <taxon>Batillariidae</taxon>
        <taxon>Batillaria</taxon>
    </lineage>
</organism>
<reference evidence="1 2" key="1">
    <citation type="journal article" date="2023" name="Sci. Data">
        <title>Genome assembly of the Korean intertidal mud-creeper Batillaria attramentaria.</title>
        <authorList>
            <person name="Patra A.K."/>
            <person name="Ho P.T."/>
            <person name="Jun S."/>
            <person name="Lee S.J."/>
            <person name="Kim Y."/>
            <person name="Won Y.J."/>
        </authorList>
    </citation>
    <scope>NUCLEOTIDE SEQUENCE [LARGE SCALE GENOMIC DNA]</scope>
    <source>
        <strain evidence="1">Wonlab-2016</strain>
    </source>
</reference>
<gene>
    <name evidence="1" type="ORF">BaRGS_00002597</name>
</gene>
<dbReference type="AlphaFoldDB" id="A0ABD0M4A2"/>